<dbReference type="Pfam" id="PF13406">
    <property type="entry name" value="SLT_2"/>
    <property type="match status" value="1"/>
</dbReference>
<dbReference type="InterPro" id="IPR023346">
    <property type="entry name" value="Lysozyme-like_dom_sf"/>
</dbReference>
<gene>
    <name evidence="4" type="ORF">RH861_04310</name>
</gene>
<sequence>MSWDDDSFAGFGERHPGPRATRWQIAGRAAGYVGLVVGVIALLVAAVMLPGVLGLGSNPAGSVSTQAHVPRVALPPMAATAEPEDAAEADAPSEGTVDGLTGPPAVSGSETGPIDRDWTARTAEATGIPQRALAAYAQAHGVVAREDAECGVDWATIAAIGAIESNHGRHGGASLDDRGRALPEIIGRALDGNGVATITDTDGGRLDGDTTWDRAVGPMQFIPSTWARWASDADGDGVADPHQIDDAAETTARYLCASGSMRSLEGWRAAIFSYNRDGDYVDAVARVANEYAAAVG</sequence>
<proteinExistence type="predicted"/>
<dbReference type="PANTHER" id="PTHR30163">
    <property type="entry name" value="MEMBRANE-BOUND LYTIC MUREIN TRANSGLYCOSYLASE B"/>
    <property type="match status" value="1"/>
</dbReference>
<dbReference type="CDD" id="cd13399">
    <property type="entry name" value="Slt35-like"/>
    <property type="match status" value="1"/>
</dbReference>
<keyword evidence="2" id="KW-1133">Transmembrane helix</keyword>
<name>A0ABU1FIK9_9MICO</name>
<keyword evidence="2" id="KW-0472">Membrane</keyword>
<accession>A0ABU1FIK9</accession>
<keyword evidence="4" id="KW-0808">Transferase</keyword>
<dbReference type="PANTHER" id="PTHR30163:SF8">
    <property type="entry name" value="LYTIC MUREIN TRANSGLYCOSYLASE"/>
    <property type="match status" value="1"/>
</dbReference>
<feature type="transmembrane region" description="Helical" evidence="2">
    <location>
        <begin position="29"/>
        <end position="53"/>
    </location>
</feature>
<comment type="caution">
    <text evidence="4">The sequence shown here is derived from an EMBL/GenBank/DDBJ whole genome shotgun (WGS) entry which is preliminary data.</text>
</comment>
<dbReference type="Gene3D" id="1.10.530.10">
    <property type="match status" value="1"/>
</dbReference>
<keyword evidence="5" id="KW-1185">Reference proteome</keyword>
<dbReference type="EMBL" id="JAVKGS010000001">
    <property type="protein sequence ID" value="MDR5691281.1"/>
    <property type="molecule type" value="Genomic_DNA"/>
</dbReference>
<dbReference type="SUPFAM" id="SSF53955">
    <property type="entry name" value="Lysozyme-like"/>
    <property type="match status" value="1"/>
</dbReference>
<evidence type="ECO:0000313" key="5">
    <source>
        <dbReference type="Proteomes" id="UP001260072"/>
    </source>
</evidence>
<evidence type="ECO:0000256" key="1">
    <source>
        <dbReference type="SAM" id="MobiDB-lite"/>
    </source>
</evidence>
<organism evidence="4 5">
    <name type="scientific">Agromyces indicus</name>
    <dbReference type="NCBI Taxonomy" id="758919"/>
    <lineage>
        <taxon>Bacteria</taxon>
        <taxon>Bacillati</taxon>
        <taxon>Actinomycetota</taxon>
        <taxon>Actinomycetes</taxon>
        <taxon>Micrococcales</taxon>
        <taxon>Microbacteriaceae</taxon>
        <taxon>Agromyces</taxon>
    </lineage>
</organism>
<protein>
    <submittedName>
        <fullName evidence="4">Lytic murein transglycosylase</fullName>
        <ecNumber evidence="4">2.4.-.-</ecNumber>
    </submittedName>
</protein>
<feature type="region of interest" description="Disordered" evidence="1">
    <location>
        <begin position="78"/>
        <end position="115"/>
    </location>
</feature>
<dbReference type="Proteomes" id="UP001260072">
    <property type="component" value="Unassembled WGS sequence"/>
</dbReference>
<evidence type="ECO:0000313" key="4">
    <source>
        <dbReference type="EMBL" id="MDR5691281.1"/>
    </source>
</evidence>
<dbReference type="InterPro" id="IPR031304">
    <property type="entry name" value="SLT_2"/>
</dbReference>
<evidence type="ECO:0000259" key="3">
    <source>
        <dbReference type="Pfam" id="PF13406"/>
    </source>
</evidence>
<dbReference type="EC" id="2.4.-.-" evidence="4"/>
<reference evidence="5" key="1">
    <citation type="submission" date="2023-07" db="EMBL/GenBank/DDBJ databases">
        <title>Description of three actinobacteria isolated from air of manufacturing shop in a pharmaceutical factory.</title>
        <authorList>
            <person name="Zhang D.-F."/>
        </authorList>
    </citation>
    <scope>NUCLEOTIDE SEQUENCE [LARGE SCALE GENOMIC DNA]</scope>
    <source>
        <strain evidence="5">CCTCC AB 2011122</strain>
    </source>
</reference>
<keyword evidence="4" id="KW-0328">Glycosyltransferase</keyword>
<dbReference type="RefSeq" id="WP_310519908.1">
    <property type="nucleotide sequence ID" value="NZ_BAABBS010000003.1"/>
</dbReference>
<dbReference type="InterPro" id="IPR043426">
    <property type="entry name" value="MltB-like"/>
</dbReference>
<evidence type="ECO:0000256" key="2">
    <source>
        <dbReference type="SAM" id="Phobius"/>
    </source>
</evidence>
<feature type="domain" description="Transglycosylase SLT" evidence="3">
    <location>
        <begin position="211"/>
        <end position="259"/>
    </location>
</feature>
<keyword evidence="2" id="KW-0812">Transmembrane</keyword>
<dbReference type="GO" id="GO:0016757">
    <property type="term" value="F:glycosyltransferase activity"/>
    <property type="evidence" value="ECO:0007669"/>
    <property type="project" value="UniProtKB-KW"/>
</dbReference>